<evidence type="ECO:0000313" key="1">
    <source>
        <dbReference type="EMBL" id="KAH7953738.1"/>
    </source>
</evidence>
<comment type="caution">
    <text evidence="1">The sequence shown here is derived from an EMBL/GenBank/DDBJ whole genome shotgun (WGS) entry which is preliminary data.</text>
</comment>
<gene>
    <name evidence="1" type="ORF">HPB49_011770</name>
</gene>
<sequence length="533" mass="59075">MNNASIKRRINFAERARSCPQDGALVPSWLYTSPKETSEDCLYMSLWTPDTECLFQGQDCGSRAVIVAYDGAVLSSKADVVVAVPNYRLGLLGHSAWNESEFMSLGLGDQLTAVRWLRENVGFFGGNASRLVLAGHGAGAASVGHWMLSTQPEVADVQRFIMISGSPYARYMKDADVIAMNMRTLARRVQCESYDEVTTAEEIIPCLRRLPSSVLVPRLTGLNGRVTDTSRSMDDIPTAQEPSVVGLRGSLLLGTTPDEGYHFVGRMTTLHSVHQEWMLRWLTSQGIDNASVLLNDYERELGTTNSTVVWTEAYADVRYRCPVRRFADRMASSGVTVHRFVFDAKPSFEEANVRGDEAGHYTTVRLLLTDLSSVRITDEDTAVRNSFVRTLGLRLPRTLSGNEWPPYTSSTKAAVRISRHGQESVSIRRDPCRHVRQHEAKTTIATMEAQTLRPAFELPRVWVSAVSPNTALSSSHATTPPSQPEVWIDDGAFVRRRGNLVLIRDTVHGLPDVVPEEHHTASYNGKHAELEGA</sequence>
<proteinExistence type="predicted"/>
<reference evidence="1" key="1">
    <citation type="submission" date="2020-05" db="EMBL/GenBank/DDBJ databases">
        <title>Large-scale comparative analyses of tick genomes elucidate their genetic diversity and vector capacities.</title>
        <authorList>
            <person name="Jia N."/>
            <person name="Wang J."/>
            <person name="Shi W."/>
            <person name="Du L."/>
            <person name="Sun Y."/>
            <person name="Zhan W."/>
            <person name="Jiang J."/>
            <person name="Wang Q."/>
            <person name="Zhang B."/>
            <person name="Ji P."/>
            <person name="Sakyi L.B."/>
            <person name="Cui X."/>
            <person name="Yuan T."/>
            <person name="Jiang B."/>
            <person name="Yang W."/>
            <person name="Lam T.T.-Y."/>
            <person name="Chang Q."/>
            <person name="Ding S."/>
            <person name="Wang X."/>
            <person name="Zhu J."/>
            <person name="Ruan X."/>
            <person name="Zhao L."/>
            <person name="Wei J."/>
            <person name="Que T."/>
            <person name="Du C."/>
            <person name="Cheng J."/>
            <person name="Dai P."/>
            <person name="Han X."/>
            <person name="Huang E."/>
            <person name="Gao Y."/>
            <person name="Liu J."/>
            <person name="Shao H."/>
            <person name="Ye R."/>
            <person name="Li L."/>
            <person name="Wei W."/>
            <person name="Wang X."/>
            <person name="Wang C."/>
            <person name="Yang T."/>
            <person name="Huo Q."/>
            <person name="Li W."/>
            <person name="Guo W."/>
            <person name="Chen H."/>
            <person name="Zhou L."/>
            <person name="Ni X."/>
            <person name="Tian J."/>
            <person name="Zhou Y."/>
            <person name="Sheng Y."/>
            <person name="Liu T."/>
            <person name="Pan Y."/>
            <person name="Xia L."/>
            <person name="Li J."/>
            <person name="Zhao F."/>
            <person name="Cao W."/>
        </authorList>
    </citation>
    <scope>NUCLEOTIDE SEQUENCE</scope>
    <source>
        <strain evidence="1">Dsil-2018</strain>
    </source>
</reference>
<dbReference type="Proteomes" id="UP000821865">
    <property type="component" value="Chromosome 4"/>
</dbReference>
<dbReference type="EMBL" id="CM023473">
    <property type="protein sequence ID" value="KAH7953738.1"/>
    <property type="molecule type" value="Genomic_DNA"/>
</dbReference>
<protein>
    <submittedName>
        <fullName evidence="1">Uncharacterized protein</fullName>
    </submittedName>
</protein>
<organism evidence="1 2">
    <name type="scientific">Dermacentor silvarum</name>
    <name type="common">Tick</name>
    <dbReference type="NCBI Taxonomy" id="543639"/>
    <lineage>
        <taxon>Eukaryota</taxon>
        <taxon>Metazoa</taxon>
        <taxon>Ecdysozoa</taxon>
        <taxon>Arthropoda</taxon>
        <taxon>Chelicerata</taxon>
        <taxon>Arachnida</taxon>
        <taxon>Acari</taxon>
        <taxon>Parasitiformes</taxon>
        <taxon>Ixodida</taxon>
        <taxon>Ixodoidea</taxon>
        <taxon>Ixodidae</taxon>
        <taxon>Rhipicephalinae</taxon>
        <taxon>Dermacentor</taxon>
    </lineage>
</organism>
<name>A0ACB8CWU5_DERSI</name>
<evidence type="ECO:0000313" key="2">
    <source>
        <dbReference type="Proteomes" id="UP000821865"/>
    </source>
</evidence>
<keyword evidence="2" id="KW-1185">Reference proteome</keyword>
<accession>A0ACB8CWU5</accession>